<accession>A0ABR4KIM9</accession>
<organism evidence="2 3">
    <name type="scientific">Aspergillus pseudoustus</name>
    <dbReference type="NCBI Taxonomy" id="1810923"/>
    <lineage>
        <taxon>Eukaryota</taxon>
        <taxon>Fungi</taxon>
        <taxon>Dikarya</taxon>
        <taxon>Ascomycota</taxon>
        <taxon>Pezizomycotina</taxon>
        <taxon>Eurotiomycetes</taxon>
        <taxon>Eurotiomycetidae</taxon>
        <taxon>Eurotiales</taxon>
        <taxon>Aspergillaceae</taxon>
        <taxon>Aspergillus</taxon>
        <taxon>Aspergillus subgen. Nidulantes</taxon>
    </lineage>
</organism>
<evidence type="ECO:0000256" key="1">
    <source>
        <dbReference type="SAM" id="SignalP"/>
    </source>
</evidence>
<dbReference type="InterPro" id="IPR038765">
    <property type="entry name" value="Papain-like_cys_pep_sf"/>
</dbReference>
<comment type="caution">
    <text evidence="2">The sequence shown here is derived from an EMBL/GenBank/DDBJ whole genome shotgun (WGS) entry which is preliminary data.</text>
</comment>
<dbReference type="EMBL" id="JBFXLU010000028">
    <property type="protein sequence ID" value="KAL2851912.1"/>
    <property type="molecule type" value="Genomic_DNA"/>
</dbReference>
<dbReference type="Proteomes" id="UP001610446">
    <property type="component" value="Unassembled WGS sequence"/>
</dbReference>
<evidence type="ECO:0000313" key="2">
    <source>
        <dbReference type="EMBL" id="KAL2851912.1"/>
    </source>
</evidence>
<protein>
    <recommendedName>
        <fullName evidence="4">NlpC/P60-like cell-wall peptidase</fullName>
    </recommendedName>
</protein>
<evidence type="ECO:0000313" key="3">
    <source>
        <dbReference type="Proteomes" id="UP001610446"/>
    </source>
</evidence>
<feature type="chain" id="PRO_5046617915" description="NlpC/P60-like cell-wall peptidase" evidence="1">
    <location>
        <begin position="20"/>
        <end position="248"/>
    </location>
</feature>
<evidence type="ECO:0008006" key="4">
    <source>
        <dbReference type="Google" id="ProtNLM"/>
    </source>
</evidence>
<feature type="signal peptide" evidence="1">
    <location>
        <begin position="1"/>
        <end position="19"/>
    </location>
</feature>
<sequence length="248" mass="26930">MRLTNLSLTMGALASMANAYVITGDNVNCRSGPSTSDDVVEVYAKGTDVKLECQTYGETVLDTSLWDKTTDGCYVIDYYVKTGTTGMVTDDCNGGSSGDGTSSYNGEISREEILSRGQYWVSRHVPYSMNAVYPDPQGRKYRTDCSGFVSMALHASSPGFSTVSLPEISKAISWDDIQPGDFVGTLGSGTGGAAGHVTLFHSWSDDSKKEYNTLECRGTYGCVAYKRPVGWKVGSYTAKPYRYIRVKD</sequence>
<name>A0ABR4KIM9_9EURO</name>
<keyword evidence="1" id="KW-0732">Signal</keyword>
<gene>
    <name evidence="2" type="ORF">BJY01DRAFT_232807</name>
</gene>
<dbReference type="Gene3D" id="2.30.30.40">
    <property type="entry name" value="SH3 Domains"/>
    <property type="match status" value="1"/>
</dbReference>
<keyword evidence="3" id="KW-1185">Reference proteome</keyword>
<dbReference type="Gene3D" id="3.90.1720.10">
    <property type="entry name" value="endopeptidase domain like (from Nostoc punctiforme)"/>
    <property type="match status" value="1"/>
</dbReference>
<dbReference type="SUPFAM" id="SSF54001">
    <property type="entry name" value="Cysteine proteinases"/>
    <property type="match status" value="1"/>
</dbReference>
<reference evidence="2 3" key="1">
    <citation type="submission" date="2024-07" db="EMBL/GenBank/DDBJ databases">
        <title>Section-level genome sequencing and comparative genomics of Aspergillus sections Usti and Cavernicolus.</title>
        <authorList>
            <consortium name="Lawrence Berkeley National Laboratory"/>
            <person name="Nybo J.L."/>
            <person name="Vesth T.C."/>
            <person name="Theobald S."/>
            <person name="Frisvad J.C."/>
            <person name="Larsen T.O."/>
            <person name="Kjaerboelling I."/>
            <person name="Rothschild-Mancinelli K."/>
            <person name="Lyhne E.K."/>
            <person name="Kogle M.E."/>
            <person name="Barry K."/>
            <person name="Clum A."/>
            <person name="Na H."/>
            <person name="Ledsgaard L."/>
            <person name="Lin J."/>
            <person name="Lipzen A."/>
            <person name="Kuo A."/>
            <person name="Riley R."/>
            <person name="Mondo S."/>
            <person name="Labutti K."/>
            <person name="Haridas S."/>
            <person name="Pangalinan J."/>
            <person name="Salamov A.A."/>
            <person name="Simmons B.A."/>
            <person name="Magnuson J.K."/>
            <person name="Chen J."/>
            <person name="Drula E."/>
            <person name="Henrissat B."/>
            <person name="Wiebenga A."/>
            <person name="Lubbers R.J."/>
            <person name="Gomes A.C."/>
            <person name="Makela M.R."/>
            <person name="Stajich J."/>
            <person name="Grigoriev I.V."/>
            <person name="Mortensen U.H."/>
            <person name="De Vries R.P."/>
            <person name="Baker S.E."/>
            <person name="Andersen M.R."/>
        </authorList>
    </citation>
    <scope>NUCLEOTIDE SEQUENCE [LARGE SCALE GENOMIC DNA]</scope>
    <source>
        <strain evidence="2 3">CBS 123904</strain>
    </source>
</reference>
<proteinExistence type="predicted"/>